<accession>A0A846RTX0</accession>
<keyword evidence="1" id="KW-0812">Transmembrane</keyword>
<dbReference type="RefSeq" id="WP_167995283.1">
    <property type="nucleotide sequence ID" value="NZ_JAATJL010000001.1"/>
</dbReference>
<evidence type="ECO:0000313" key="2">
    <source>
        <dbReference type="EMBL" id="NJC23974.1"/>
    </source>
</evidence>
<dbReference type="AlphaFoldDB" id="A0A846RTX0"/>
<evidence type="ECO:0000256" key="1">
    <source>
        <dbReference type="SAM" id="Phobius"/>
    </source>
</evidence>
<keyword evidence="1" id="KW-1133">Transmembrane helix</keyword>
<proteinExistence type="predicted"/>
<keyword evidence="3" id="KW-1185">Reference proteome</keyword>
<comment type="caution">
    <text evidence="2">The sequence shown here is derived from an EMBL/GenBank/DDBJ whole genome shotgun (WGS) entry which is preliminary data.</text>
</comment>
<dbReference type="EMBL" id="JAATJL010000001">
    <property type="protein sequence ID" value="NJC23974.1"/>
    <property type="molecule type" value="Genomic_DNA"/>
</dbReference>
<protein>
    <submittedName>
        <fullName evidence="2">Uncharacterized protein</fullName>
    </submittedName>
</protein>
<gene>
    <name evidence="2" type="ORF">BJ994_003050</name>
</gene>
<sequence>MNTLGVALLSLAVLLILGGASLLLGQPSTVFAMQPIAEEASVAYSSELVVSFDVEPSLSDNLSRVGGALLVGGLMVSAGAIGWRNGRKVADDAS</sequence>
<organism evidence="2 3">
    <name type="scientific">Arthrobacter pigmenti</name>
    <dbReference type="NCBI Taxonomy" id="271432"/>
    <lineage>
        <taxon>Bacteria</taxon>
        <taxon>Bacillati</taxon>
        <taxon>Actinomycetota</taxon>
        <taxon>Actinomycetes</taxon>
        <taxon>Micrococcales</taxon>
        <taxon>Micrococcaceae</taxon>
        <taxon>Arthrobacter</taxon>
    </lineage>
</organism>
<dbReference type="Proteomes" id="UP000547458">
    <property type="component" value="Unassembled WGS sequence"/>
</dbReference>
<feature type="transmembrane region" description="Helical" evidence="1">
    <location>
        <begin position="65"/>
        <end position="83"/>
    </location>
</feature>
<name>A0A846RTX0_9MICC</name>
<keyword evidence="1" id="KW-0472">Membrane</keyword>
<reference evidence="2 3" key="1">
    <citation type="submission" date="2020-03" db="EMBL/GenBank/DDBJ databases">
        <title>Sequencing the genomes of 1000 actinobacteria strains.</title>
        <authorList>
            <person name="Klenk H.-P."/>
        </authorList>
    </citation>
    <scope>NUCLEOTIDE SEQUENCE [LARGE SCALE GENOMIC DNA]</scope>
    <source>
        <strain evidence="2 3">DSM 16403</strain>
    </source>
</reference>
<evidence type="ECO:0000313" key="3">
    <source>
        <dbReference type="Proteomes" id="UP000547458"/>
    </source>
</evidence>